<dbReference type="Pfam" id="PF00324">
    <property type="entry name" value="AA_permease"/>
    <property type="match status" value="2"/>
</dbReference>
<comment type="subcellular location">
    <subcellularLocation>
        <location evidence="1">Membrane</location>
        <topology evidence="1">Multi-pass membrane protein</topology>
    </subcellularLocation>
</comment>
<feature type="transmembrane region" description="Helical" evidence="7">
    <location>
        <begin position="218"/>
        <end position="238"/>
    </location>
</feature>
<dbReference type="Gene3D" id="1.20.1740.10">
    <property type="entry name" value="Amino acid/polyamine transporter I"/>
    <property type="match status" value="1"/>
</dbReference>
<keyword evidence="2" id="KW-0813">Transport</keyword>
<feature type="transmembrane region" description="Helical" evidence="7">
    <location>
        <begin position="562"/>
        <end position="581"/>
    </location>
</feature>
<keyword evidence="4 7" id="KW-1133">Transmembrane helix</keyword>
<dbReference type="PANTHER" id="PTHR43495">
    <property type="entry name" value="GABA PERMEASE"/>
    <property type="match status" value="1"/>
</dbReference>
<reference evidence="9" key="1">
    <citation type="journal article" date="2023" name="Mol. Phylogenet. Evol.">
        <title>Genome-scale phylogeny and comparative genomics of the fungal order Sordariales.</title>
        <authorList>
            <person name="Hensen N."/>
            <person name="Bonometti L."/>
            <person name="Westerberg I."/>
            <person name="Brannstrom I.O."/>
            <person name="Guillou S."/>
            <person name="Cros-Aarteil S."/>
            <person name="Calhoun S."/>
            <person name="Haridas S."/>
            <person name="Kuo A."/>
            <person name="Mondo S."/>
            <person name="Pangilinan J."/>
            <person name="Riley R."/>
            <person name="LaButti K."/>
            <person name="Andreopoulos B."/>
            <person name="Lipzen A."/>
            <person name="Chen C."/>
            <person name="Yan M."/>
            <person name="Daum C."/>
            <person name="Ng V."/>
            <person name="Clum A."/>
            <person name="Steindorff A."/>
            <person name="Ohm R.A."/>
            <person name="Martin F."/>
            <person name="Silar P."/>
            <person name="Natvig D.O."/>
            <person name="Lalanne C."/>
            <person name="Gautier V."/>
            <person name="Ament-Velasquez S.L."/>
            <person name="Kruys A."/>
            <person name="Hutchinson M.I."/>
            <person name="Powell A.J."/>
            <person name="Barry K."/>
            <person name="Miller A.N."/>
            <person name="Grigoriev I.V."/>
            <person name="Debuchy R."/>
            <person name="Gladieux P."/>
            <person name="Hiltunen Thoren M."/>
            <person name="Johannesson H."/>
        </authorList>
    </citation>
    <scope>NUCLEOTIDE SEQUENCE</scope>
    <source>
        <strain evidence="9">CBS 955.72</strain>
    </source>
</reference>
<feature type="transmembrane region" description="Helical" evidence="7">
    <location>
        <begin position="392"/>
        <end position="414"/>
    </location>
</feature>
<evidence type="ECO:0000256" key="3">
    <source>
        <dbReference type="ARBA" id="ARBA00022692"/>
    </source>
</evidence>
<feature type="transmembrane region" description="Helical" evidence="7">
    <location>
        <begin position="466"/>
        <end position="485"/>
    </location>
</feature>
<name>A0AAJ0M8S5_9PEZI</name>
<dbReference type="Proteomes" id="UP001275084">
    <property type="component" value="Unassembled WGS sequence"/>
</dbReference>
<protein>
    <submittedName>
        <fullName evidence="9">Proline-specific permease</fullName>
    </submittedName>
</protein>
<sequence length="700" mass="76756">MSDSHELSWYPDWAPRPYGPVPSADPDLGPPDPPPPPGPVPHPEEEEHDPPPPPPPQGRERDPLMTTSRASTPAPSPQYSPSSQPASKMAHAGVGLGLLVPPGSGGGGSRTSVATSEVYTREPDIVIVVTPNPERMVERKLRGIHLFMITINATLGTGLYWRGGQILELGGPLAVLLSFLIVGLLAWAVMQCITEMLCIWPIPGAMSVYVSEFVDAELGIAVGVAYWFTYSVAFAALLATVAEEFDFWRDDKGLDAGIIYVLFPLCLVAVNSFGVEIYGWIEVVTGSLKIGMLGVIAVSLIVLHSSKSCESGLEEGGHQCSQPSEPWKIENLVAYDTDAANNWGSALMISLSIAMFAYVGVEIVAASALEAKWPERHDRTNSDMSRRSYDTLIGSSVKFSAVYIPVLAAIAYSISGVLVTLDIDRDDSSLPRLSWIDHTDTQNNLNTTSAFVLIAAKRGPKALADAFNVFLIFTALSCANTNLYVSSRMLFGLTSRLEGGSGQPMILRGLAYFGRTNRRKVPMRAMILSALAFWWVPFMQLADGPDAHSNAGRFIEVLTEMSSIAVLIVWACQCLAFIRYYHCIHRHRGILQAKKISQVRRWDKDNWKDYPYRSHGQPFLAYMALGGCLAVLFIANSAALWNGFHLVPFLSSYLFIIVFLAFWLVLKVARGAKWSFVDLSRPNQVIKKLKDLHDIRLAAT</sequence>
<evidence type="ECO:0000256" key="6">
    <source>
        <dbReference type="SAM" id="MobiDB-lite"/>
    </source>
</evidence>
<evidence type="ECO:0000256" key="4">
    <source>
        <dbReference type="ARBA" id="ARBA00022989"/>
    </source>
</evidence>
<evidence type="ECO:0000256" key="1">
    <source>
        <dbReference type="ARBA" id="ARBA00004141"/>
    </source>
</evidence>
<feature type="region of interest" description="Disordered" evidence="6">
    <location>
        <begin position="1"/>
        <end position="115"/>
    </location>
</feature>
<feature type="transmembrane region" description="Helical" evidence="7">
    <location>
        <begin position="173"/>
        <end position="197"/>
    </location>
</feature>
<dbReference type="AlphaFoldDB" id="A0AAJ0M8S5"/>
<reference evidence="9" key="2">
    <citation type="submission" date="2023-06" db="EMBL/GenBank/DDBJ databases">
        <authorList>
            <consortium name="Lawrence Berkeley National Laboratory"/>
            <person name="Haridas S."/>
            <person name="Hensen N."/>
            <person name="Bonometti L."/>
            <person name="Westerberg I."/>
            <person name="Brannstrom I.O."/>
            <person name="Guillou S."/>
            <person name="Cros-Aarteil S."/>
            <person name="Calhoun S."/>
            <person name="Kuo A."/>
            <person name="Mondo S."/>
            <person name="Pangilinan J."/>
            <person name="Riley R."/>
            <person name="Labutti K."/>
            <person name="Andreopoulos B."/>
            <person name="Lipzen A."/>
            <person name="Chen C."/>
            <person name="Yanf M."/>
            <person name="Daum C."/>
            <person name="Ng V."/>
            <person name="Clum A."/>
            <person name="Steindorff A."/>
            <person name="Ohm R."/>
            <person name="Martin F."/>
            <person name="Silar P."/>
            <person name="Natvig D."/>
            <person name="Lalanne C."/>
            <person name="Gautier V."/>
            <person name="Ament-Velasquez S.L."/>
            <person name="Kruys A."/>
            <person name="Hutchinson M.I."/>
            <person name="Powell A.J."/>
            <person name="Barry K."/>
            <person name="Miller A.N."/>
            <person name="Grigoriev I.V."/>
            <person name="Debuchy R."/>
            <person name="Gladieux P."/>
            <person name="Thoren M.H."/>
            <person name="Johannesson H."/>
        </authorList>
    </citation>
    <scope>NUCLEOTIDE SEQUENCE</scope>
    <source>
        <strain evidence="9">CBS 955.72</strain>
    </source>
</reference>
<evidence type="ECO:0000256" key="2">
    <source>
        <dbReference type="ARBA" id="ARBA00022448"/>
    </source>
</evidence>
<dbReference type="GO" id="GO:0016020">
    <property type="term" value="C:membrane"/>
    <property type="evidence" value="ECO:0007669"/>
    <property type="project" value="UniProtKB-SubCell"/>
</dbReference>
<evidence type="ECO:0000313" key="9">
    <source>
        <dbReference type="EMBL" id="KAK3341964.1"/>
    </source>
</evidence>
<feature type="transmembrane region" description="Helical" evidence="7">
    <location>
        <begin position="646"/>
        <end position="666"/>
    </location>
</feature>
<keyword evidence="5 7" id="KW-0472">Membrane</keyword>
<feature type="transmembrane region" description="Helical" evidence="7">
    <location>
        <begin position="619"/>
        <end position="640"/>
    </location>
</feature>
<organism evidence="9 10">
    <name type="scientific">Lasiosphaeria hispida</name>
    <dbReference type="NCBI Taxonomy" id="260671"/>
    <lineage>
        <taxon>Eukaryota</taxon>
        <taxon>Fungi</taxon>
        <taxon>Dikarya</taxon>
        <taxon>Ascomycota</taxon>
        <taxon>Pezizomycotina</taxon>
        <taxon>Sordariomycetes</taxon>
        <taxon>Sordariomycetidae</taxon>
        <taxon>Sordariales</taxon>
        <taxon>Lasiosphaeriaceae</taxon>
        <taxon>Lasiosphaeria</taxon>
    </lineage>
</organism>
<evidence type="ECO:0000259" key="8">
    <source>
        <dbReference type="Pfam" id="PF00324"/>
    </source>
</evidence>
<feature type="domain" description="Amino acid permease/ SLC12A" evidence="8">
    <location>
        <begin position="145"/>
        <end position="376"/>
    </location>
</feature>
<dbReference type="EMBL" id="JAUIQD010000008">
    <property type="protein sequence ID" value="KAK3341964.1"/>
    <property type="molecule type" value="Genomic_DNA"/>
</dbReference>
<keyword evidence="10" id="KW-1185">Reference proteome</keyword>
<feature type="compositionally biased region" description="Low complexity" evidence="6">
    <location>
        <begin position="77"/>
        <end position="87"/>
    </location>
</feature>
<dbReference type="InterPro" id="IPR004841">
    <property type="entry name" value="AA-permease/SLC12A_dom"/>
</dbReference>
<feature type="compositionally biased region" description="Pro residues" evidence="6">
    <location>
        <begin position="28"/>
        <end position="41"/>
    </location>
</feature>
<feature type="transmembrane region" description="Helical" evidence="7">
    <location>
        <begin position="258"/>
        <end position="281"/>
    </location>
</feature>
<accession>A0AAJ0M8S5</accession>
<feature type="domain" description="Amino acid permease/ SLC12A" evidence="8">
    <location>
        <begin position="401"/>
        <end position="670"/>
    </location>
</feature>
<gene>
    <name evidence="9" type="ORF">B0T25DRAFT_574279</name>
</gene>
<feature type="transmembrane region" description="Helical" evidence="7">
    <location>
        <begin position="143"/>
        <end position="161"/>
    </location>
</feature>
<keyword evidence="3 7" id="KW-0812">Transmembrane</keyword>
<comment type="caution">
    <text evidence="9">The sequence shown here is derived from an EMBL/GenBank/DDBJ whole genome shotgun (WGS) entry which is preliminary data.</text>
</comment>
<evidence type="ECO:0000256" key="7">
    <source>
        <dbReference type="SAM" id="Phobius"/>
    </source>
</evidence>
<feature type="transmembrane region" description="Helical" evidence="7">
    <location>
        <begin position="346"/>
        <end position="371"/>
    </location>
</feature>
<evidence type="ECO:0000256" key="5">
    <source>
        <dbReference type="ARBA" id="ARBA00023136"/>
    </source>
</evidence>
<proteinExistence type="predicted"/>
<feature type="transmembrane region" description="Helical" evidence="7">
    <location>
        <begin position="288"/>
        <end position="306"/>
    </location>
</feature>
<dbReference type="PANTHER" id="PTHR43495:SF5">
    <property type="entry name" value="GAMMA-AMINOBUTYRIC ACID PERMEASE"/>
    <property type="match status" value="1"/>
</dbReference>
<feature type="transmembrane region" description="Helical" evidence="7">
    <location>
        <begin position="525"/>
        <end position="542"/>
    </location>
</feature>
<evidence type="ECO:0000313" key="10">
    <source>
        <dbReference type="Proteomes" id="UP001275084"/>
    </source>
</evidence>
<dbReference type="GO" id="GO:0055085">
    <property type="term" value="P:transmembrane transport"/>
    <property type="evidence" value="ECO:0007669"/>
    <property type="project" value="InterPro"/>
</dbReference>